<dbReference type="Proteomes" id="UP001172083">
    <property type="component" value="Unassembled WGS sequence"/>
</dbReference>
<dbReference type="RefSeq" id="WP_346757251.1">
    <property type="nucleotide sequence ID" value="NZ_JAUJEB010000001.1"/>
</dbReference>
<organism evidence="3 4">
    <name type="scientific">Agaribacillus aureus</name>
    <dbReference type="NCBI Taxonomy" id="3051825"/>
    <lineage>
        <taxon>Bacteria</taxon>
        <taxon>Pseudomonadati</taxon>
        <taxon>Bacteroidota</taxon>
        <taxon>Cytophagia</taxon>
        <taxon>Cytophagales</taxon>
        <taxon>Splendidivirgaceae</taxon>
        <taxon>Agaribacillus</taxon>
    </lineage>
</organism>
<feature type="transmembrane region" description="Helical" evidence="1">
    <location>
        <begin position="12"/>
        <end position="31"/>
    </location>
</feature>
<keyword evidence="1" id="KW-0472">Membrane</keyword>
<keyword evidence="4" id="KW-1185">Reference proteome</keyword>
<dbReference type="InterPro" id="IPR000917">
    <property type="entry name" value="Sulfatase_N"/>
</dbReference>
<keyword evidence="1" id="KW-1133">Transmembrane helix</keyword>
<dbReference type="Pfam" id="PF00884">
    <property type="entry name" value="Sulfatase"/>
    <property type="match status" value="1"/>
</dbReference>
<dbReference type="InterPro" id="IPR040423">
    <property type="entry name" value="PEA_transferase"/>
</dbReference>
<dbReference type="SUPFAM" id="SSF53649">
    <property type="entry name" value="Alkaline phosphatase-like"/>
    <property type="match status" value="1"/>
</dbReference>
<dbReference type="PANTHER" id="PTHR30443">
    <property type="entry name" value="INNER MEMBRANE PROTEIN"/>
    <property type="match status" value="1"/>
</dbReference>
<protein>
    <submittedName>
        <fullName evidence="3">Sulfatase-like hydrolase/transferase</fullName>
    </submittedName>
</protein>
<feature type="domain" description="Sulfatase N-terminal" evidence="2">
    <location>
        <begin position="120"/>
        <end position="394"/>
    </location>
</feature>
<keyword evidence="1" id="KW-0812">Transmembrane</keyword>
<evidence type="ECO:0000256" key="1">
    <source>
        <dbReference type="SAM" id="Phobius"/>
    </source>
</evidence>
<dbReference type="EMBL" id="JAUJEB010000001">
    <property type="protein sequence ID" value="MDN5211924.1"/>
    <property type="molecule type" value="Genomic_DNA"/>
</dbReference>
<dbReference type="InterPro" id="IPR017850">
    <property type="entry name" value="Alkaline_phosphatase_core_sf"/>
</dbReference>
<name>A0ABT8L2F7_9BACT</name>
<comment type="caution">
    <text evidence="3">The sequence shown here is derived from an EMBL/GenBank/DDBJ whole genome shotgun (WGS) entry which is preliminary data.</text>
</comment>
<reference evidence="3" key="1">
    <citation type="submission" date="2023-06" db="EMBL/GenBank/DDBJ databases">
        <title>Genomic of Agaribacillus aureum.</title>
        <authorList>
            <person name="Wang G."/>
        </authorList>
    </citation>
    <scope>NUCLEOTIDE SEQUENCE</scope>
    <source>
        <strain evidence="3">BMA12</strain>
    </source>
</reference>
<dbReference type="Gene3D" id="3.40.720.10">
    <property type="entry name" value="Alkaline Phosphatase, subunit A"/>
    <property type="match status" value="1"/>
</dbReference>
<feature type="transmembrane region" description="Helical" evidence="1">
    <location>
        <begin position="52"/>
        <end position="69"/>
    </location>
</feature>
<evidence type="ECO:0000313" key="3">
    <source>
        <dbReference type="EMBL" id="MDN5211924.1"/>
    </source>
</evidence>
<accession>A0ABT8L2F7</accession>
<sequence length="488" mass="56154">MSGILDAVPFSFSYVLVVIMVILVISLIMVIRGGAKAKALINNYGSGTANQLLWYIGPQFMMILILFFVDYDRLQTSFKEDPIVSFFYWNSINQDNTLFSEHYLNKHYTKPAAALAQDKKNIILIVVDALRADHMSLYDYQRKTTPFMDSLCSLGKLHKINIALAGSNNTISSLLNMLFSESITSLDQERLGVHEVLRHFDYKINFILSGVHRDWYGLDHYYGSNIDLFFEGPDSQHFDPNNDLLILEHLDKTPLFKEAGKSFFFFHLMSVHSVGTVNDRFRVFKPDKAPLFIGEEIDKKLVYTNNYDNGICQADYIIKEIFRKLSDLGYLSNTLAIITSDHGESLGGNGIFGHGNFLNQDELRIPMLIYDPDSISYENTRFATHIDIAPTILSKINVPPPGLWEGLPMNEPQSYPRFLFHHGFGGTYSLTYSDTENLIYYKRDWEHKLPVEKIYLMDRSFDQLHTKIDDSLTEIIRAKYDEKNRIYP</sequence>
<proteinExistence type="predicted"/>
<gene>
    <name evidence="3" type="ORF">QQ020_07670</name>
</gene>
<evidence type="ECO:0000313" key="4">
    <source>
        <dbReference type="Proteomes" id="UP001172083"/>
    </source>
</evidence>
<dbReference type="PANTHER" id="PTHR30443:SF0">
    <property type="entry name" value="PHOSPHOETHANOLAMINE TRANSFERASE EPTA"/>
    <property type="match status" value="1"/>
</dbReference>
<evidence type="ECO:0000259" key="2">
    <source>
        <dbReference type="Pfam" id="PF00884"/>
    </source>
</evidence>